<comment type="caution">
    <text evidence="2">The sequence shown here is derived from an EMBL/GenBank/DDBJ whole genome shotgun (WGS) entry which is preliminary data.</text>
</comment>
<proteinExistence type="predicted"/>
<reference evidence="2" key="1">
    <citation type="submission" date="2017-07" db="EMBL/GenBank/DDBJ databases">
        <title>Taro Niue Genome Assembly and Annotation.</title>
        <authorList>
            <person name="Atibalentja N."/>
            <person name="Keating K."/>
            <person name="Fields C.J."/>
        </authorList>
    </citation>
    <scope>NUCLEOTIDE SEQUENCE</scope>
    <source>
        <strain evidence="2">Niue_2</strain>
        <tissue evidence="2">Leaf</tissue>
    </source>
</reference>
<gene>
    <name evidence="2" type="ORF">Taro_020053</name>
</gene>
<feature type="signal peptide" evidence="1">
    <location>
        <begin position="1"/>
        <end position="30"/>
    </location>
</feature>
<dbReference type="EMBL" id="NMUH01000983">
    <property type="protein sequence ID" value="MQL87514.1"/>
    <property type="molecule type" value="Genomic_DNA"/>
</dbReference>
<accession>A0A843V177</accession>
<evidence type="ECO:0000313" key="2">
    <source>
        <dbReference type="EMBL" id="MQL87514.1"/>
    </source>
</evidence>
<dbReference type="Proteomes" id="UP000652761">
    <property type="component" value="Unassembled WGS sequence"/>
</dbReference>
<feature type="chain" id="PRO_5032461680" evidence="1">
    <location>
        <begin position="31"/>
        <end position="100"/>
    </location>
</feature>
<sequence>MPKTLARRIANSRCSSLWSWLISGWPVLLSFPPIGQGGGVSRLKKHLPGGRLAGYHDLQGCKSVHSKVKRLMVDHLNGVWAETVRNKADKEMQERIISGR</sequence>
<dbReference type="AlphaFoldDB" id="A0A843V177"/>
<organism evidence="2 3">
    <name type="scientific">Colocasia esculenta</name>
    <name type="common">Wild taro</name>
    <name type="synonym">Arum esculentum</name>
    <dbReference type="NCBI Taxonomy" id="4460"/>
    <lineage>
        <taxon>Eukaryota</taxon>
        <taxon>Viridiplantae</taxon>
        <taxon>Streptophyta</taxon>
        <taxon>Embryophyta</taxon>
        <taxon>Tracheophyta</taxon>
        <taxon>Spermatophyta</taxon>
        <taxon>Magnoliopsida</taxon>
        <taxon>Liliopsida</taxon>
        <taxon>Araceae</taxon>
        <taxon>Aroideae</taxon>
        <taxon>Colocasieae</taxon>
        <taxon>Colocasia</taxon>
    </lineage>
</organism>
<evidence type="ECO:0000256" key="1">
    <source>
        <dbReference type="SAM" id="SignalP"/>
    </source>
</evidence>
<name>A0A843V177_COLES</name>
<evidence type="ECO:0000313" key="3">
    <source>
        <dbReference type="Proteomes" id="UP000652761"/>
    </source>
</evidence>
<protein>
    <submittedName>
        <fullName evidence="2">Uncharacterized protein</fullName>
    </submittedName>
</protein>
<keyword evidence="3" id="KW-1185">Reference proteome</keyword>
<keyword evidence="1" id="KW-0732">Signal</keyword>